<dbReference type="Pfam" id="PF13578">
    <property type="entry name" value="Methyltransf_24"/>
    <property type="match status" value="1"/>
</dbReference>
<name>A0A136J0P7_9PEZI</name>
<dbReference type="GO" id="GO:0008171">
    <property type="term" value="F:O-methyltransferase activity"/>
    <property type="evidence" value="ECO:0007669"/>
    <property type="project" value="InterPro"/>
</dbReference>
<reference evidence="8" key="1">
    <citation type="submission" date="2016-02" db="EMBL/GenBank/DDBJ databases">
        <title>Draft genome sequence of Microdochium bolleyi, a fungal endophyte of beachgrass.</title>
        <authorList>
            <consortium name="DOE Joint Genome Institute"/>
            <person name="David A.S."/>
            <person name="May G."/>
            <person name="Haridas S."/>
            <person name="Lim J."/>
            <person name="Wang M."/>
            <person name="Labutti K."/>
            <person name="Lipzen A."/>
            <person name="Barry K."/>
            <person name="Grigoriev I.V."/>
        </authorList>
    </citation>
    <scope>NUCLEOTIDE SEQUENCE [LARGE SCALE GENOMIC DNA]</scope>
    <source>
        <strain evidence="8">J235TASD1</strain>
    </source>
</reference>
<accession>A0A136J0P7</accession>
<dbReference type="EC" id="2.1.1.6" evidence="1"/>
<dbReference type="AlphaFoldDB" id="A0A136J0P7"/>
<evidence type="ECO:0000256" key="4">
    <source>
        <dbReference type="ARBA" id="ARBA00022691"/>
    </source>
</evidence>
<dbReference type="SUPFAM" id="SSF53335">
    <property type="entry name" value="S-adenosyl-L-methionine-dependent methyltransferases"/>
    <property type="match status" value="1"/>
</dbReference>
<dbReference type="GO" id="GO:0006584">
    <property type="term" value="P:catecholamine metabolic process"/>
    <property type="evidence" value="ECO:0007669"/>
    <property type="project" value="UniProtKB-KW"/>
</dbReference>
<evidence type="ECO:0000313" key="8">
    <source>
        <dbReference type="Proteomes" id="UP000070501"/>
    </source>
</evidence>
<dbReference type="Proteomes" id="UP000070501">
    <property type="component" value="Unassembled WGS sequence"/>
</dbReference>
<gene>
    <name evidence="7" type="ORF">Micbo1qcDRAFT_196218</name>
</gene>
<dbReference type="OrthoDB" id="186626at2759"/>
<dbReference type="Gene3D" id="3.40.50.150">
    <property type="entry name" value="Vaccinia Virus protein VP39"/>
    <property type="match status" value="1"/>
</dbReference>
<dbReference type="PROSITE" id="PS51682">
    <property type="entry name" value="SAM_OMT_I"/>
    <property type="match status" value="1"/>
</dbReference>
<keyword evidence="5" id="KW-0128">Catecholamine metabolism</keyword>
<organism evidence="7 8">
    <name type="scientific">Microdochium bolleyi</name>
    <dbReference type="NCBI Taxonomy" id="196109"/>
    <lineage>
        <taxon>Eukaryota</taxon>
        <taxon>Fungi</taxon>
        <taxon>Dikarya</taxon>
        <taxon>Ascomycota</taxon>
        <taxon>Pezizomycotina</taxon>
        <taxon>Sordariomycetes</taxon>
        <taxon>Xylariomycetidae</taxon>
        <taxon>Xylariales</taxon>
        <taxon>Microdochiaceae</taxon>
        <taxon>Microdochium</taxon>
    </lineage>
</organism>
<dbReference type="InParanoid" id="A0A136J0P7"/>
<keyword evidence="3 7" id="KW-0808">Transferase</keyword>
<dbReference type="InterPro" id="IPR002935">
    <property type="entry name" value="SAM_O-MeTrfase"/>
</dbReference>
<evidence type="ECO:0000256" key="6">
    <source>
        <dbReference type="ARBA" id="ARBA00023453"/>
    </source>
</evidence>
<dbReference type="STRING" id="196109.A0A136J0P7"/>
<evidence type="ECO:0000256" key="1">
    <source>
        <dbReference type="ARBA" id="ARBA00012880"/>
    </source>
</evidence>
<dbReference type="InterPro" id="IPR029063">
    <property type="entry name" value="SAM-dependent_MTases_sf"/>
</dbReference>
<evidence type="ECO:0000256" key="3">
    <source>
        <dbReference type="ARBA" id="ARBA00022679"/>
    </source>
</evidence>
<keyword evidence="4" id="KW-0949">S-adenosyl-L-methionine</keyword>
<dbReference type="GO" id="GO:0032259">
    <property type="term" value="P:methylation"/>
    <property type="evidence" value="ECO:0007669"/>
    <property type="project" value="UniProtKB-KW"/>
</dbReference>
<keyword evidence="8" id="KW-1185">Reference proteome</keyword>
<sequence>MGSKVDPAFQGVAYQAQEEVYYDDGREIALLHFVYKHPQLEQMRGNPQRVLDAIDEYGKTQKYLMNIGPYKAKTVTELIAAEKPQVMVELGGYVGYSAIAFAAAVQAAGGKQYFSLEHNPEFAAVITMLADLAGLRDIVQVVVGNSADSLRRLHRNGELKQIDLLFLDHLKPAYTPDLKLCEELELVRPGSVYAADNVVKPGNPPYLKYVRSTVEQKKEALAASNDNGPQGNPKLVYESRFVEGWEPSGVPDALEITRCTGIDT</sequence>
<evidence type="ECO:0000256" key="5">
    <source>
        <dbReference type="ARBA" id="ARBA00022939"/>
    </source>
</evidence>
<keyword evidence="2 7" id="KW-0489">Methyltransferase</keyword>
<protein>
    <recommendedName>
        <fullName evidence="1">catechol O-methyltransferase</fullName>
        <ecNumber evidence="1">2.1.1.6</ecNumber>
    </recommendedName>
</protein>
<proteinExistence type="inferred from homology"/>
<dbReference type="EMBL" id="KQ964252">
    <property type="protein sequence ID" value="KXJ90768.1"/>
    <property type="molecule type" value="Genomic_DNA"/>
</dbReference>
<evidence type="ECO:0000256" key="2">
    <source>
        <dbReference type="ARBA" id="ARBA00022603"/>
    </source>
</evidence>
<evidence type="ECO:0000313" key="7">
    <source>
        <dbReference type="EMBL" id="KXJ90768.1"/>
    </source>
</evidence>
<comment type="similarity">
    <text evidence="6">Belongs to the class I-like SAM-binding methyltransferase superfamily. Cation-dependent O-methyltransferase family.</text>
</comment>
<dbReference type="PANTHER" id="PTHR43836:SF2">
    <property type="entry name" value="CATECHOL O-METHYLTRANSFERASE 1-RELATED"/>
    <property type="match status" value="1"/>
</dbReference>
<dbReference type="PANTHER" id="PTHR43836">
    <property type="entry name" value="CATECHOL O-METHYLTRANSFERASE 1-RELATED"/>
    <property type="match status" value="1"/>
</dbReference>